<evidence type="ECO:0000313" key="1">
    <source>
        <dbReference type="EMBL" id="ADO98298.1"/>
    </source>
</evidence>
<accession>E3SLF0</accession>
<protein>
    <recommendedName>
        <fullName evidence="3">Tail fiber-like protein</fullName>
    </recommendedName>
</protein>
<organism evidence="1 2">
    <name type="scientific">Synechococcus phage S-SSM7</name>
    <dbReference type="NCBI Taxonomy" id="445686"/>
    <lineage>
        <taxon>Viruses</taxon>
        <taxon>Duplodnaviria</taxon>
        <taxon>Heunggongvirae</taxon>
        <taxon>Uroviricota</taxon>
        <taxon>Caudoviricetes</taxon>
        <taxon>Pantevenvirales</taxon>
        <taxon>Kyanoviridae</taxon>
        <taxon>Lipsvirus</taxon>
        <taxon>Lipsvirus ssm7</taxon>
    </lineage>
</organism>
<gene>
    <name evidence="1" type="ORF">SSSM7_233</name>
</gene>
<dbReference type="InterPro" id="IPR036240">
    <property type="entry name" value="Gp9-like_sf"/>
</dbReference>
<sequence>MARQGIFTGFTPNDGLGDSLALGATKVNQNFTEIYTTFGDGTNLSANAGSAGTWTKAGNSGIYTSKNVGIGTTDPTAALFVSGNVQLTGITTGTFVGDGSGLTGVTATGSGVVIKDSGVLVGVAQSLNFDRNLDVTQAFGGNVTIGAADTVGFAYTSGFSTTSAYANVAGVSTTSGTAGFADTATLAYTANFATVAGIVTYAQASGIATNSGVAEYAKVAGVATYTGNTGFATMAGYAHTAGIASVAQNLTGTPSIVVDNVNGLGIVTFPGQGSKMRFDFDATGDLPSATSWRGMFAWANNTKTAYVSSGTTMGGYNGWRKILHGDHLGNYFTVGVITASKFAGDGSELTNLPSTDSIWRTNSTGIHTLSNVGLGTTNTQSYKLRVVGNLGIAGRVDGTATDNRLPFLWASYSSLPLPGDYHGQFAHAHDTGKAYFAHAGAWIELISRNLDNTVGTGTEHYKVGVITATSFTGDGSGLSNIAVSYAASSGIATLSRGLTGKPDILVANINCTGIVTGATFVGDGSGLTGITASGSGIIIREGGTLVGTIGTVNFGTGFSVSPASAGVVTVTTSGGGGGGISGMVYQEEGSTVGTAQTVNFIGAACTVTHSGGVATVNLAGAVPFTGAAATITGLDISQYEQAYSWGNHASAGYITNINGSNLGDLSNVSSATPSTNHVLTWSGSQWVPAAAQGGGGSGGGVIIKEEGTNVATGVTSINFVGSGVTATASGTDATITISAIGGGGGVSTTGFGTYTASAGVEQQIDSFPVASYSGAEYTFMIGLGTFRQSQKVLVMHDGSTAFSQEYGIMFSPEQQVSIAATISSGNVLVKFTPEAGISGLSTYRYVKTLIQGL</sequence>
<evidence type="ECO:0000313" key="2">
    <source>
        <dbReference type="Proteomes" id="UP000006527"/>
    </source>
</evidence>
<name>E3SLF0_9CAUD</name>
<dbReference type="OrthoDB" id="7834at10239"/>
<evidence type="ECO:0008006" key="3">
    <source>
        <dbReference type="Google" id="ProtNLM"/>
    </source>
</evidence>
<dbReference type="SUPFAM" id="SSF50017">
    <property type="entry name" value="gp9"/>
    <property type="match status" value="1"/>
</dbReference>
<keyword evidence="2" id="KW-1185">Reference proteome</keyword>
<dbReference type="EMBL" id="GU071098">
    <property type="protein sequence ID" value="ADO98298.1"/>
    <property type="molecule type" value="Genomic_DNA"/>
</dbReference>
<dbReference type="RefSeq" id="YP_004324285.1">
    <property type="nucleotide sequence ID" value="NC_015287.1"/>
</dbReference>
<dbReference type="GeneID" id="10328801"/>
<reference evidence="1 2" key="1">
    <citation type="journal article" date="2010" name="Environ. Microbiol.">
        <title>Genomic analysis of oceanic cyanobacterial myoviruses compared with T4-like myoviruses from diverse hosts and environments.</title>
        <authorList>
            <person name="Sullivan M.B."/>
            <person name="Huang K.H."/>
            <person name="Ignacio-Espinoza J.C."/>
            <person name="Berlin A.M."/>
            <person name="Kelly L."/>
            <person name="Weigele P.R."/>
            <person name="DeFrancesco A.S."/>
            <person name="Kern S.E."/>
            <person name="Thompson L.R."/>
            <person name="Young S."/>
            <person name="Yandava C."/>
            <person name="Fu R."/>
            <person name="Krastins B."/>
            <person name="Chase M."/>
            <person name="Sarracino D."/>
            <person name="Osburne M.S."/>
            <person name="Henn M.R."/>
            <person name="Chisholm S.W."/>
        </authorList>
    </citation>
    <scope>NUCLEOTIDE SEQUENCE [LARGE SCALE GENOMIC DNA]</scope>
    <source>
        <strain evidence="1">8109-3</strain>
    </source>
</reference>
<dbReference type="KEGG" id="vg:10328801"/>
<proteinExistence type="predicted"/>
<dbReference type="Proteomes" id="UP000006527">
    <property type="component" value="Segment"/>
</dbReference>